<comment type="subcellular location">
    <subcellularLocation>
        <location evidence="1">Cell membrane</location>
        <topology evidence="1">Multi-pass membrane protein</topology>
    </subcellularLocation>
</comment>
<evidence type="ECO:0000256" key="1">
    <source>
        <dbReference type="ARBA" id="ARBA00004651"/>
    </source>
</evidence>
<evidence type="ECO:0000256" key="9">
    <source>
        <dbReference type="ARBA" id="ARBA00023136"/>
    </source>
</evidence>
<keyword evidence="4" id="KW-1003">Cell membrane</keyword>
<gene>
    <name evidence="13" type="ORF">SOO65_04415</name>
</gene>
<evidence type="ECO:0000313" key="13">
    <source>
        <dbReference type="EMBL" id="WPU65982.1"/>
    </source>
</evidence>
<organism evidence="13 14">
    <name type="scientific">Peredibacter starrii</name>
    <dbReference type="NCBI Taxonomy" id="28202"/>
    <lineage>
        <taxon>Bacteria</taxon>
        <taxon>Pseudomonadati</taxon>
        <taxon>Bdellovibrionota</taxon>
        <taxon>Bacteriovoracia</taxon>
        <taxon>Bacteriovoracales</taxon>
        <taxon>Bacteriovoracaceae</taxon>
        <taxon>Peredibacter</taxon>
    </lineage>
</organism>
<accession>A0AAX4HS05</accession>
<dbReference type="Pfam" id="PF00474">
    <property type="entry name" value="SSF"/>
    <property type="match status" value="1"/>
</dbReference>
<dbReference type="Gene3D" id="1.20.1730.10">
    <property type="entry name" value="Sodium/glucose cotransporter"/>
    <property type="match status" value="1"/>
</dbReference>
<evidence type="ECO:0000256" key="12">
    <source>
        <dbReference type="SAM" id="Phobius"/>
    </source>
</evidence>
<proteinExistence type="inferred from homology"/>
<dbReference type="PANTHER" id="PTHR42985:SF47">
    <property type="entry name" value="INTEGRAL MEMBRANE TRANSPORT PROTEIN"/>
    <property type="match status" value="1"/>
</dbReference>
<feature type="transmembrane region" description="Helical" evidence="12">
    <location>
        <begin position="129"/>
        <end position="153"/>
    </location>
</feature>
<feature type="transmembrane region" description="Helical" evidence="12">
    <location>
        <begin position="236"/>
        <end position="255"/>
    </location>
</feature>
<evidence type="ECO:0000256" key="4">
    <source>
        <dbReference type="ARBA" id="ARBA00022475"/>
    </source>
</evidence>
<keyword evidence="8" id="KW-0406">Ion transport</keyword>
<evidence type="ECO:0000256" key="6">
    <source>
        <dbReference type="ARBA" id="ARBA00022989"/>
    </source>
</evidence>
<evidence type="ECO:0008006" key="15">
    <source>
        <dbReference type="Google" id="ProtNLM"/>
    </source>
</evidence>
<feature type="transmembrane region" description="Helical" evidence="12">
    <location>
        <begin position="428"/>
        <end position="448"/>
    </location>
</feature>
<feature type="transmembrane region" description="Helical" evidence="12">
    <location>
        <begin position="371"/>
        <end position="391"/>
    </location>
</feature>
<keyword evidence="7" id="KW-0915">Sodium</keyword>
<feature type="transmembrane region" description="Helical" evidence="12">
    <location>
        <begin position="321"/>
        <end position="340"/>
    </location>
</feature>
<evidence type="ECO:0000256" key="8">
    <source>
        <dbReference type="ARBA" id="ARBA00023065"/>
    </source>
</evidence>
<dbReference type="Proteomes" id="UP001324634">
    <property type="component" value="Chromosome"/>
</dbReference>
<dbReference type="KEGG" id="psti:SOO65_04415"/>
<dbReference type="InterPro" id="IPR001734">
    <property type="entry name" value="Na/solute_symporter"/>
</dbReference>
<name>A0AAX4HS05_9BACT</name>
<evidence type="ECO:0000256" key="11">
    <source>
        <dbReference type="RuleBase" id="RU362091"/>
    </source>
</evidence>
<keyword evidence="3" id="KW-0813">Transport</keyword>
<feature type="transmembrane region" description="Helical" evidence="12">
    <location>
        <begin position="276"/>
        <end position="301"/>
    </location>
</feature>
<feature type="transmembrane region" description="Helical" evidence="12">
    <location>
        <begin position="397"/>
        <end position="416"/>
    </location>
</feature>
<dbReference type="PROSITE" id="PS50283">
    <property type="entry name" value="NA_SOLUT_SYMP_3"/>
    <property type="match status" value="1"/>
</dbReference>
<feature type="transmembrane region" description="Helical" evidence="12">
    <location>
        <begin position="6"/>
        <end position="23"/>
    </location>
</feature>
<keyword evidence="10" id="KW-0739">Sodium transport</keyword>
<evidence type="ECO:0000313" key="14">
    <source>
        <dbReference type="Proteomes" id="UP001324634"/>
    </source>
</evidence>
<evidence type="ECO:0000256" key="10">
    <source>
        <dbReference type="ARBA" id="ARBA00023201"/>
    </source>
</evidence>
<dbReference type="InterPro" id="IPR038377">
    <property type="entry name" value="Na/Glc_symporter_sf"/>
</dbReference>
<dbReference type="PANTHER" id="PTHR42985">
    <property type="entry name" value="SODIUM-COUPLED MONOCARBOXYLATE TRANSPORTER"/>
    <property type="match status" value="1"/>
</dbReference>
<reference evidence="13 14" key="1">
    <citation type="submission" date="2023-11" db="EMBL/GenBank/DDBJ databases">
        <title>Peredibacter starrii A3.12.</title>
        <authorList>
            <person name="Mitchell R.J."/>
        </authorList>
    </citation>
    <scope>NUCLEOTIDE SEQUENCE [LARGE SCALE GENOMIC DNA]</scope>
    <source>
        <strain evidence="13 14">A3.12</strain>
    </source>
</reference>
<dbReference type="GO" id="GO:0005886">
    <property type="term" value="C:plasma membrane"/>
    <property type="evidence" value="ECO:0007669"/>
    <property type="project" value="UniProtKB-SubCell"/>
</dbReference>
<keyword evidence="14" id="KW-1185">Reference proteome</keyword>
<evidence type="ECO:0000256" key="3">
    <source>
        <dbReference type="ARBA" id="ARBA00022448"/>
    </source>
</evidence>
<keyword evidence="5 12" id="KW-0812">Transmembrane</keyword>
<feature type="transmembrane region" description="Helical" evidence="12">
    <location>
        <begin position="84"/>
        <end position="108"/>
    </location>
</feature>
<dbReference type="RefSeq" id="WP_321397564.1">
    <property type="nucleotide sequence ID" value="NZ_CP139487.1"/>
</dbReference>
<evidence type="ECO:0000256" key="7">
    <source>
        <dbReference type="ARBA" id="ARBA00023053"/>
    </source>
</evidence>
<comment type="similarity">
    <text evidence="2 11">Belongs to the sodium:solute symporter (SSF) (TC 2.A.21) family.</text>
</comment>
<evidence type="ECO:0000256" key="2">
    <source>
        <dbReference type="ARBA" id="ARBA00006434"/>
    </source>
</evidence>
<feature type="transmembrane region" description="Helical" evidence="12">
    <location>
        <begin position="460"/>
        <end position="478"/>
    </location>
</feature>
<protein>
    <recommendedName>
        <fullName evidence="15">Sodium:solute symporter</fullName>
    </recommendedName>
</protein>
<keyword evidence="6 12" id="KW-1133">Transmembrane helix</keyword>
<feature type="transmembrane region" description="Helical" evidence="12">
    <location>
        <begin position="189"/>
        <end position="206"/>
    </location>
</feature>
<dbReference type="AlphaFoldDB" id="A0AAX4HS05"/>
<dbReference type="InterPro" id="IPR051163">
    <property type="entry name" value="Sodium:Solute_Symporter_SSF"/>
</dbReference>
<dbReference type="EMBL" id="CP139487">
    <property type="protein sequence ID" value="WPU65982.1"/>
    <property type="molecule type" value="Genomic_DNA"/>
</dbReference>
<dbReference type="GO" id="GO:0006814">
    <property type="term" value="P:sodium ion transport"/>
    <property type="evidence" value="ECO:0007669"/>
    <property type="project" value="UniProtKB-KW"/>
</dbReference>
<feature type="transmembrane region" description="Helical" evidence="12">
    <location>
        <begin position="159"/>
        <end position="177"/>
    </location>
</feature>
<keyword evidence="9 12" id="KW-0472">Membrane</keyword>
<dbReference type="GO" id="GO:0015293">
    <property type="term" value="F:symporter activity"/>
    <property type="evidence" value="ECO:0007669"/>
    <property type="project" value="TreeGrafter"/>
</dbReference>
<sequence>MDIQLIDWAVIVFYIILVFYLAIRAGKATKVSHSNDPKVLAKEQYLANNSLTFTESICSIIATEVSALTFLGIPAFAFNNNFSFIQIYMGAIVGRLVIALVFLPKVYGKGLTIYEVMAQETGLPSGQRAVAMFYTVSKILSVGVRLFSGSILVSHFLGINVYLGLAIVTGMTFLYTLIGGLKAVVRTDIMQMSLFVLGGLIAHYLIPQTSNQAWSDMMIFAHNAGKTSFFSFENPWPFIFGIMGGILFDMSTHGVDQDFAQRLTASQSLRKGQMAIFFSSFISIAVGLLFLGVGALLWVHYQSEPMPESVINADHLFSHYIINYFPAGIRGIMVAGVLAATMSTLDSTINALCATVYNDIFPLRKPEKMKLYSFFDTLIITLLLFGIAVVASTNDGLLMLGLKVQSWTGGALLGLFMSKIVLKKWFKYQLSTVSVIGAYLFGISGVYLNTQVLVWDWNLNVYWGCGMSLLFLKIYSTLKPAPRD</sequence>
<feature type="transmembrane region" description="Helical" evidence="12">
    <location>
        <begin position="57"/>
        <end position="78"/>
    </location>
</feature>
<evidence type="ECO:0000256" key="5">
    <source>
        <dbReference type="ARBA" id="ARBA00022692"/>
    </source>
</evidence>